<comment type="caution">
    <text evidence="5">The sequence shown here is derived from an EMBL/GenBank/DDBJ whole genome shotgun (WGS) entry which is preliminary data.</text>
</comment>
<dbReference type="PANTHER" id="PTHR43462:SF2">
    <property type="entry name" value="THREONYL AND ALANYL TRNA SYNTHETASE SECOND ADDITIONAL DOMAIN-CONTAINING PROTEIN"/>
    <property type="match status" value="1"/>
</dbReference>
<evidence type="ECO:0000256" key="1">
    <source>
        <dbReference type="ARBA" id="ARBA00001947"/>
    </source>
</evidence>
<dbReference type="SUPFAM" id="SSF50447">
    <property type="entry name" value="Translation proteins"/>
    <property type="match status" value="1"/>
</dbReference>
<accession>A0ABW8MV66</accession>
<dbReference type="PANTHER" id="PTHR43462">
    <property type="entry name" value="ALANYL-TRNA EDITING PROTEIN"/>
    <property type="match status" value="1"/>
</dbReference>
<evidence type="ECO:0000313" key="6">
    <source>
        <dbReference type="Proteomes" id="UP001620514"/>
    </source>
</evidence>
<dbReference type="EC" id="6.1.1.7" evidence="5"/>
<dbReference type="InterPro" id="IPR012947">
    <property type="entry name" value="tRNA_SAD"/>
</dbReference>
<keyword evidence="5" id="KW-0436">Ligase</keyword>
<sequence>MGIEEYEMTKRTYYNSDELTMRTQVLDCSPADDGKFRVTLAETLFHPQGGGQLSDQGSIAGVRVGRVIQEGDEVVHIAEQEVAVGDALIEVSPGIRMLHARLHSAGHLISGVVEQSGWYASKGHHWPGEGRVVFEPRGNPQPLTAEGVEQTVNQLIADDVPRHLAENDGMRTVCFGDLPMHSCGGTHVKSAGQVGRIRILKIKEKKGQLSIQYDLES</sequence>
<organism evidence="5 6">
    <name type="scientific">Caballeronia udeis</name>
    <dbReference type="NCBI Taxonomy" id="1232866"/>
    <lineage>
        <taxon>Bacteria</taxon>
        <taxon>Pseudomonadati</taxon>
        <taxon>Pseudomonadota</taxon>
        <taxon>Betaproteobacteria</taxon>
        <taxon>Burkholderiales</taxon>
        <taxon>Burkholderiaceae</taxon>
        <taxon>Caballeronia</taxon>
    </lineage>
</organism>
<evidence type="ECO:0000259" key="4">
    <source>
        <dbReference type="Pfam" id="PF07973"/>
    </source>
</evidence>
<dbReference type="InterPro" id="IPR009000">
    <property type="entry name" value="Transl_B-barrel_sf"/>
</dbReference>
<name>A0ABW8MV66_9BURK</name>
<dbReference type="Gene3D" id="2.40.30.130">
    <property type="match status" value="1"/>
</dbReference>
<comment type="cofactor">
    <cofactor evidence="1">
        <name>Zn(2+)</name>
        <dbReference type="ChEBI" id="CHEBI:29105"/>
    </cofactor>
</comment>
<evidence type="ECO:0000256" key="2">
    <source>
        <dbReference type="ARBA" id="ARBA00022723"/>
    </source>
</evidence>
<protein>
    <submittedName>
        <fullName evidence="5">Alanyl-tRNA synthetase</fullName>
        <ecNumber evidence="5">6.1.1.7</ecNumber>
    </submittedName>
</protein>
<feature type="domain" description="Threonyl/alanyl tRNA synthetase SAD" evidence="4">
    <location>
        <begin position="171"/>
        <end position="209"/>
    </location>
</feature>
<reference evidence="5 6" key="1">
    <citation type="submission" date="2024-11" db="EMBL/GenBank/DDBJ databases">
        <title>Using genomics to understand microbial adaptation to soil warming.</title>
        <authorList>
            <person name="Deangelis K.M. PhD."/>
        </authorList>
    </citation>
    <scope>NUCLEOTIDE SEQUENCE [LARGE SCALE GENOMIC DNA]</scope>
    <source>
        <strain evidence="5 6">GAS97</strain>
    </source>
</reference>
<dbReference type="Proteomes" id="UP001620514">
    <property type="component" value="Unassembled WGS sequence"/>
</dbReference>
<dbReference type="GO" id="GO:0004813">
    <property type="term" value="F:alanine-tRNA ligase activity"/>
    <property type="evidence" value="ECO:0007669"/>
    <property type="project" value="UniProtKB-EC"/>
</dbReference>
<dbReference type="SUPFAM" id="SSF55186">
    <property type="entry name" value="ThrRS/AlaRS common domain"/>
    <property type="match status" value="1"/>
</dbReference>
<evidence type="ECO:0000256" key="3">
    <source>
        <dbReference type="ARBA" id="ARBA00022833"/>
    </source>
</evidence>
<dbReference type="InterPro" id="IPR018163">
    <property type="entry name" value="Thr/Ala-tRNA-synth_IIc_edit"/>
</dbReference>
<dbReference type="EMBL" id="JBIYDN010000033">
    <property type="protein sequence ID" value="MFK4447239.1"/>
    <property type="molecule type" value="Genomic_DNA"/>
</dbReference>
<gene>
    <name evidence="5" type="ORF">ABH943_007275</name>
</gene>
<keyword evidence="2" id="KW-0479">Metal-binding</keyword>
<keyword evidence="3" id="KW-0862">Zinc</keyword>
<keyword evidence="6" id="KW-1185">Reference proteome</keyword>
<proteinExistence type="predicted"/>
<dbReference type="Pfam" id="PF07973">
    <property type="entry name" value="tRNA_SAD"/>
    <property type="match status" value="1"/>
</dbReference>
<evidence type="ECO:0000313" key="5">
    <source>
        <dbReference type="EMBL" id="MFK4447239.1"/>
    </source>
</evidence>
<dbReference type="InterPro" id="IPR051335">
    <property type="entry name" value="Alanyl-tRNA_Editing_Enzymes"/>
</dbReference>
<dbReference type="Gene3D" id="3.30.980.10">
    <property type="entry name" value="Threonyl-trna Synthetase, Chain A, domain 2"/>
    <property type="match status" value="1"/>
</dbReference>